<evidence type="ECO:0000256" key="5">
    <source>
        <dbReference type="ARBA" id="ARBA00022823"/>
    </source>
</evidence>
<evidence type="ECO:0000256" key="6">
    <source>
        <dbReference type="ARBA" id="ARBA00023315"/>
    </source>
</evidence>
<dbReference type="Gene3D" id="3.30.559.10">
    <property type="entry name" value="Chloramphenicol acetyltransferase-like domain"/>
    <property type="match status" value="1"/>
</dbReference>
<dbReference type="RefSeq" id="WP_094906189.1">
    <property type="nucleotide sequence ID" value="NZ_CANNFN010000006.1"/>
</dbReference>
<gene>
    <name evidence="13" type="ORF">CFN03_05805</name>
</gene>
<dbReference type="EMBL" id="NPEZ01000002">
    <property type="protein sequence ID" value="OZT77454.1"/>
    <property type="molecule type" value="Genomic_DNA"/>
</dbReference>
<dbReference type="PANTHER" id="PTHR43178:SF5">
    <property type="entry name" value="LIPOAMIDE ACYLTRANSFERASE COMPONENT OF BRANCHED-CHAIN ALPHA-KETO ACID DEHYDROGENASE COMPLEX, MITOCHONDRIAL"/>
    <property type="match status" value="1"/>
</dbReference>
<dbReference type="InterPro" id="IPR023213">
    <property type="entry name" value="CAT-like_dom_sf"/>
</dbReference>
<dbReference type="CDD" id="cd06849">
    <property type="entry name" value="lipoyl_domain"/>
    <property type="match status" value="1"/>
</dbReference>
<reference evidence="13 14" key="1">
    <citation type="submission" date="2017-07" db="EMBL/GenBank/DDBJ databases">
        <title>Shotgun whole genome sequences of three halophilic bacterial isolates.</title>
        <authorList>
            <person name="Pozzo T."/>
            <person name="Higdon S.M."/>
            <person name="Quillaguaman J."/>
        </authorList>
    </citation>
    <scope>NUCLEOTIDE SEQUENCE [LARGE SCALE GENOMIC DNA]</scope>
    <source>
        <strain evidence="13 14">BU-1</strain>
    </source>
</reference>
<dbReference type="Gene3D" id="4.10.320.10">
    <property type="entry name" value="E3-binding domain"/>
    <property type="match status" value="1"/>
</dbReference>
<comment type="function">
    <text evidence="7">The pyruvate dehydrogenase complex catalyzes the overall conversion of pyruvate to acetyl-CoA and CO(2). It contains multiple copies of three enzymatic components: pyruvate dehydrogenase (E1), dihydrolipoamide acetyltransferase (E2) and lipoamide dehydrogenase (E3).</text>
</comment>
<dbReference type="InterPro" id="IPR036625">
    <property type="entry name" value="E3-bd_dom_sf"/>
</dbReference>
<evidence type="ECO:0000256" key="10">
    <source>
        <dbReference type="SAM" id="MobiDB-lite"/>
    </source>
</evidence>
<evidence type="ECO:0000256" key="9">
    <source>
        <dbReference type="RuleBase" id="RU003423"/>
    </source>
</evidence>
<keyword evidence="6 9" id="KW-0012">Acyltransferase</keyword>
<dbReference type="Gene3D" id="2.40.50.100">
    <property type="match status" value="1"/>
</dbReference>
<comment type="cofactor">
    <cofactor evidence="1 9">
        <name>(R)-lipoate</name>
        <dbReference type="ChEBI" id="CHEBI:83088"/>
    </cofactor>
</comment>
<evidence type="ECO:0000259" key="12">
    <source>
        <dbReference type="PROSITE" id="PS51826"/>
    </source>
</evidence>
<evidence type="ECO:0000256" key="1">
    <source>
        <dbReference type="ARBA" id="ARBA00001938"/>
    </source>
</evidence>
<dbReference type="InterPro" id="IPR000089">
    <property type="entry name" value="Biotin_lipoyl"/>
</dbReference>
<dbReference type="Pfam" id="PF00198">
    <property type="entry name" value="2-oxoacid_dh"/>
    <property type="match status" value="1"/>
</dbReference>
<feature type="compositionally biased region" description="Basic and acidic residues" evidence="10">
    <location>
        <begin position="102"/>
        <end position="113"/>
    </location>
</feature>
<dbReference type="InterPro" id="IPR001078">
    <property type="entry name" value="2-oxoacid_DH_actylTfrase"/>
</dbReference>
<sequence>MVEVKLHDIGEGMTEGDVITYFVKEGEDVNEDQPIIEVQTEKMVTELTAPKGGRIKDILVEEGATISVGTTILTIDAGNASIEEDEAAPKDDSETSEPSETAPDHDRKTEVKGPVRIKAAPYTRKIARELEVDIEQIKGTGKDGRITVEDVKSFKGPEEAADKGEKVAPATKKAAEDPTEEENWIPFKGRRKQIAKKMTQSIYTIPHVAHMEEVDMTELLAFRQELKPEASISVAAFFIKALAIALNDYPIFNSELDEENGRILLKDSVHMGIATDTTEGLIVPVIRNAEGKSLSDIHKEMKSLTAKAMENNITGKEVTGSTFTISNVGPLGSIGATPIINYPEVALMAFHKTKKMPVVDQNDEIVIRSMMNITLTFDHRVADGGEAIAFTNRFKSLLENPKLLLLELV</sequence>
<feature type="compositionally biased region" description="Basic and acidic residues" evidence="10">
    <location>
        <begin position="156"/>
        <end position="166"/>
    </location>
</feature>
<evidence type="ECO:0000256" key="3">
    <source>
        <dbReference type="ARBA" id="ARBA00011484"/>
    </source>
</evidence>
<dbReference type="GO" id="GO:0005737">
    <property type="term" value="C:cytoplasm"/>
    <property type="evidence" value="ECO:0007669"/>
    <property type="project" value="TreeGrafter"/>
</dbReference>
<protein>
    <recommendedName>
        <fullName evidence="9">Dihydrolipoamide acetyltransferase component of pyruvate dehydrogenase complex</fullName>
        <ecNumber evidence="9">2.3.1.-</ecNumber>
    </recommendedName>
</protein>
<comment type="caution">
    <text evidence="13">The sequence shown here is derived from an EMBL/GenBank/DDBJ whole genome shotgun (WGS) entry which is preliminary data.</text>
</comment>
<feature type="domain" description="Lipoyl-binding" evidence="11">
    <location>
        <begin position="1"/>
        <end position="76"/>
    </location>
</feature>
<organism evidence="13 14">
    <name type="scientific">Salinicoccus roseus</name>
    <dbReference type="NCBI Taxonomy" id="45670"/>
    <lineage>
        <taxon>Bacteria</taxon>
        <taxon>Bacillati</taxon>
        <taxon>Bacillota</taxon>
        <taxon>Bacilli</taxon>
        <taxon>Bacillales</taxon>
        <taxon>Staphylococcaceae</taxon>
        <taxon>Salinicoccus</taxon>
    </lineage>
</organism>
<comment type="catalytic activity">
    <reaction evidence="8">
        <text>N(6)-[(R)-dihydrolipoyl]-L-lysyl-[protein] + acetyl-CoA = N(6)-[(R)-S(8)-acetyldihydrolipoyl]-L-lysyl-[protein] + CoA</text>
        <dbReference type="Rhea" id="RHEA:17017"/>
        <dbReference type="Rhea" id="RHEA-COMP:10475"/>
        <dbReference type="Rhea" id="RHEA-COMP:10478"/>
        <dbReference type="ChEBI" id="CHEBI:57287"/>
        <dbReference type="ChEBI" id="CHEBI:57288"/>
        <dbReference type="ChEBI" id="CHEBI:83100"/>
        <dbReference type="ChEBI" id="CHEBI:83111"/>
        <dbReference type="EC" id="2.3.1.12"/>
    </reaction>
</comment>
<dbReference type="InterPro" id="IPR004167">
    <property type="entry name" value="PSBD"/>
</dbReference>
<dbReference type="InterPro" id="IPR011053">
    <property type="entry name" value="Single_hybrid_motif"/>
</dbReference>
<evidence type="ECO:0000313" key="13">
    <source>
        <dbReference type="EMBL" id="OZT77454.1"/>
    </source>
</evidence>
<keyword evidence="5 9" id="KW-0450">Lipoyl</keyword>
<accession>A0A265E789</accession>
<dbReference type="SUPFAM" id="SSF52777">
    <property type="entry name" value="CoA-dependent acyltransferases"/>
    <property type="match status" value="1"/>
</dbReference>
<dbReference type="PROSITE" id="PS51826">
    <property type="entry name" value="PSBD"/>
    <property type="match status" value="1"/>
</dbReference>
<dbReference type="PANTHER" id="PTHR43178">
    <property type="entry name" value="DIHYDROLIPOAMIDE ACETYLTRANSFERASE COMPONENT OF PYRUVATE DEHYDROGENASE COMPLEX"/>
    <property type="match status" value="1"/>
</dbReference>
<feature type="region of interest" description="Disordered" evidence="10">
    <location>
        <begin position="156"/>
        <end position="181"/>
    </location>
</feature>
<evidence type="ECO:0000259" key="11">
    <source>
        <dbReference type="PROSITE" id="PS50968"/>
    </source>
</evidence>
<evidence type="ECO:0000256" key="7">
    <source>
        <dbReference type="ARBA" id="ARBA00025211"/>
    </source>
</evidence>
<dbReference type="SUPFAM" id="SSF51230">
    <property type="entry name" value="Single hybrid motif"/>
    <property type="match status" value="1"/>
</dbReference>
<dbReference type="FunFam" id="3.30.559.10:FF:000007">
    <property type="entry name" value="Dihydrolipoamide acetyltransferase component of pyruvate dehydrogenase complex"/>
    <property type="match status" value="1"/>
</dbReference>
<evidence type="ECO:0000256" key="2">
    <source>
        <dbReference type="ARBA" id="ARBA00007317"/>
    </source>
</evidence>
<feature type="domain" description="Peripheral subunit-binding (PSBD)" evidence="12">
    <location>
        <begin position="118"/>
        <end position="155"/>
    </location>
</feature>
<comment type="similarity">
    <text evidence="2 9">Belongs to the 2-oxoacid dehydrogenase family.</text>
</comment>
<dbReference type="InterPro" id="IPR050743">
    <property type="entry name" value="2-oxoacid_DH_E2_comp"/>
</dbReference>
<dbReference type="Proteomes" id="UP000216682">
    <property type="component" value="Unassembled WGS sequence"/>
</dbReference>
<comment type="subunit">
    <text evidence="3">Forms a 24-polypeptide structural core with octahedral symmetry.</text>
</comment>
<dbReference type="SUPFAM" id="SSF47005">
    <property type="entry name" value="Peripheral subunit-binding domain of 2-oxo acid dehydrogenase complex"/>
    <property type="match status" value="1"/>
</dbReference>
<dbReference type="GO" id="GO:0031405">
    <property type="term" value="F:lipoic acid binding"/>
    <property type="evidence" value="ECO:0007669"/>
    <property type="project" value="TreeGrafter"/>
</dbReference>
<keyword evidence="4 9" id="KW-0808">Transferase</keyword>
<dbReference type="EC" id="2.3.1.-" evidence="9"/>
<dbReference type="Pfam" id="PF00364">
    <property type="entry name" value="Biotin_lipoyl"/>
    <property type="match status" value="1"/>
</dbReference>
<evidence type="ECO:0000256" key="8">
    <source>
        <dbReference type="ARBA" id="ARBA00048370"/>
    </source>
</evidence>
<feature type="region of interest" description="Disordered" evidence="10">
    <location>
        <begin position="80"/>
        <end position="116"/>
    </location>
</feature>
<evidence type="ECO:0000256" key="4">
    <source>
        <dbReference type="ARBA" id="ARBA00022679"/>
    </source>
</evidence>
<dbReference type="GO" id="GO:0004742">
    <property type="term" value="F:dihydrolipoyllysine-residue acetyltransferase activity"/>
    <property type="evidence" value="ECO:0007669"/>
    <property type="project" value="UniProtKB-EC"/>
</dbReference>
<evidence type="ECO:0000313" key="14">
    <source>
        <dbReference type="Proteomes" id="UP000216682"/>
    </source>
</evidence>
<name>A0A265E789_9STAP</name>
<proteinExistence type="inferred from homology"/>
<dbReference type="AlphaFoldDB" id="A0A265E789"/>
<dbReference type="Pfam" id="PF02817">
    <property type="entry name" value="E3_binding"/>
    <property type="match status" value="1"/>
</dbReference>
<dbReference type="PROSITE" id="PS50968">
    <property type="entry name" value="BIOTINYL_LIPOYL"/>
    <property type="match status" value="1"/>
</dbReference>